<dbReference type="PANTHER" id="PTHR39638:SF2">
    <property type="entry name" value="YCF35"/>
    <property type="match status" value="1"/>
</dbReference>
<reference evidence="1" key="1">
    <citation type="submission" date="2012-04" db="EMBL/GenBank/DDBJ databases">
        <title>Finished genome of Dactylococcopsis salina PCC 8305.</title>
        <authorList>
            <consortium name="US DOE Joint Genome Institute"/>
            <person name="Gugger M."/>
            <person name="Coursin T."/>
            <person name="Rippka R."/>
            <person name="Tandeau De Marsac N."/>
            <person name="Huntemann M."/>
            <person name="Wei C.-L."/>
            <person name="Han J."/>
            <person name="Detter J.C."/>
            <person name="Han C."/>
            <person name="Tapia R."/>
            <person name="Daligault H."/>
            <person name="Chen A."/>
            <person name="Krypides N."/>
            <person name="Mavromatis K."/>
            <person name="Markowitz V."/>
            <person name="Szeto E."/>
            <person name="Ivanova N."/>
            <person name="Ovchinnikova G."/>
            <person name="Pagani I."/>
            <person name="Pati A."/>
            <person name="Goodwin L."/>
            <person name="Peters L."/>
            <person name="Pitluck S."/>
            <person name="Woyke T."/>
            <person name="Kerfeld C."/>
        </authorList>
    </citation>
    <scope>NUCLEOTIDE SEQUENCE [LARGE SCALE GENOMIC DNA]</scope>
    <source>
        <strain evidence="1">PCC 8305</strain>
    </source>
</reference>
<dbReference type="InterPro" id="IPR009666">
    <property type="entry name" value="Uncharacterised_Ycf35"/>
</dbReference>
<dbReference type="KEGG" id="dsl:Dacsa_0132"/>
<evidence type="ECO:0000313" key="2">
    <source>
        <dbReference type="Proteomes" id="UP000010482"/>
    </source>
</evidence>
<protein>
    <recommendedName>
        <fullName evidence="3">DUF1257 domain-containing protein</fullName>
    </recommendedName>
</protein>
<keyword evidence="2" id="KW-1185">Reference proteome</keyword>
<dbReference type="PANTHER" id="PTHR39638">
    <property type="entry name" value="YCF35"/>
    <property type="match status" value="1"/>
</dbReference>
<dbReference type="EMBL" id="CP003944">
    <property type="protein sequence ID" value="AFZ48947.1"/>
    <property type="molecule type" value="Genomic_DNA"/>
</dbReference>
<dbReference type="Proteomes" id="UP000010482">
    <property type="component" value="Chromosome"/>
</dbReference>
<evidence type="ECO:0008006" key="3">
    <source>
        <dbReference type="Google" id="ProtNLM"/>
    </source>
</evidence>
<dbReference type="RefSeq" id="WP_015227960.1">
    <property type="nucleotide sequence ID" value="NC_019780.1"/>
</dbReference>
<dbReference type="HOGENOM" id="CLU_145470_0_0_3"/>
<dbReference type="eggNOG" id="ENOG502ZX30">
    <property type="taxonomic scope" value="Bacteria"/>
</dbReference>
<accession>K9YR46</accession>
<sequence>MSHFSTLRTKISDAEVLKSSLSDLGLNVATNADVRGYNGQRLRADIVAQLEGEYDLGWSENADGTFDLIADLWGVAKKHNQTELINSINQKYAVNKTLAEAKQRGLQNANVKLVVQ</sequence>
<organism evidence="1 2">
    <name type="scientific">Dactylococcopsis salina (strain PCC 8305)</name>
    <name type="common">Myxobactron salinum</name>
    <dbReference type="NCBI Taxonomy" id="13035"/>
    <lineage>
        <taxon>Bacteria</taxon>
        <taxon>Bacillati</taxon>
        <taxon>Cyanobacteriota</taxon>
        <taxon>Cyanophyceae</taxon>
        <taxon>Nodosilineales</taxon>
        <taxon>Cymatolegaceae</taxon>
        <taxon>Dactylococcopsis</taxon>
    </lineage>
</organism>
<evidence type="ECO:0000313" key="1">
    <source>
        <dbReference type="EMBL" id="AFZ48947.1"/>
    </source>
</evidence>
<gene>
    <name evidence="1" type="ORF">Dacsa_0132</name>
</gene>
<proteinExistence type="predicted"/>
<dbReference type="STRING" id="13035.Dacsa_0132"/>
<name>K9YR46_DACS8</name>
<dbReference type="Pfam" id="PF06868">
    <property type="entry name" value="DUF1257"/>
    <property type="match status" value="1"/>
</dbReference>
<dbReference type="AlphaFoldDB" id="K9YR46"/>
<dbReference type="OrthoDB" id="514050at2"/>